<dbReference type="PIRSF" id="PIRSF001112">
    <property type="entry name" value="Epoxide_hydrolase"/>
    <property type="match status" value="1"/>
</dbReference>
<gene>
    <name evidence="5" type="ORF">IAI61_02395</name>
</gene>
<organism evidence="5 6">
    <name type="scientific">Roseomonas haemaphysalidis</name>
    <dbReference type="NCBI Taxonomy" id="2768162"/>
    <lineage>
        <taxon>Bacteria</taxon>
        <taxon>Pseudomonadati</taxon>
        <taxon>Pseudomonadota</taxon>
        <taxon>Alphaproteobacteria</taxon>
        <taxon>Acetobacterales</taxon>
        <taxon>Roseomonadaceae</taxon>
        <taxon>Roseomonas</taxon>
    </lineage>
</organism>
<evidence type="ECO:0000313" key="6">
    <source>
        <dbReference type="Proteomes" id="UP001518989"/>
    </source>
</evidence>
<evidence type="ECO:0000256" key="1">
    <source>
        <dbReference type="ARBA" id="ARBA00010088"/>
    </source>
</evidence>
<keyword evidence="3 5" id="KW-0378">Hydrolase</keyword>
<dbReference type="InterPro" id="IPR000639">
    <property type="entry name" value="Epox_hydrolase-like"/>
</dbReference>
<dbReference type="Gene3D" id="3.40.50.1820">
    <property type="entry name" value="alpha/beta hydrolase"/>
    <property type="match status" value="1"/>
</dbReference>
<evidence type="ECO:0000313" key="5">
    <source>
        <dbReference type="EMBL" id="MBO1077865.1"/>
    </source>
</evidence>
<name>A0ABS3KK87_9PROT</name>
<keyword evidence="6" id="KW-1185">Reference proteome</keyword>
<dbReference type="InterPro" id="IPR029058">
    <property type="entry name" value="AB_hydrolase_fold"/>
</dbReference>
<dbReference type="InterPro" id="IPR016292">
    <property type="entry name" value="Epoxide_hydrolase"/>
</dbReference>
<dbReference type="Pfam" id="PF06441">
    <property type="entry name" value="EHN"/>
    <property type="match status" value="1"/>
</dbReference>
<dbReference type="EMBL" id="JACTNG010000001">
    <property type="protein sequence ID" value="MBO1077865.1"/>
    <property type="molecule type" value="Genomic_DNA"/>
</dbReference>
<dbReference type="GO" id="GO:0016787">
    <property type="term" value="F:hydrolase activity"/>
    <property type="evidence" value="ECO:0007669"/>
    <property type="project" value="UniProtKB-KW"/>
</dbReference>
<dbReference type="PANTHER" id="PTHR21661">
    <property type="entry name" value="EPOXIDE HYDROLASE 1-RELATED"/>
    <property type="match status" value="1"/>
</dbReference>
<sequence>METRPFEVRWSEPALARLRERLQATPLPRAPVGAGWRYGCDPDFLAMLRDRWIDGYDAAAAAAELNRHPQLMARVEDMEIHAIHVVGEAGGRRPLLLTHGWPGSVLEFQDVIGPLAFPSRHGGRAEDAFDLVIPSLPGFGFSGKPAAPIGPRTTARLFAALMRGLGYPRFRAQGGDWGAGVSAWLALDHAGAVEAIHLNYLLTQPDTTPQMPEEQAWMAAIEDCQQRLGAYARLQGTKPQSLAYAMQDNPLAQAAWIVERFHDWADLRGRPVQDVFGMDRLLTNIMIYVMNDAFTTAAWYYAGAQAEEVRKVPPGRRVEVPTAIARYPDPRNPMPPRSWVERGYAVSRWTDMPRGGHFAALEEPELFVEDLRAWARVG</sequence>
<reference evidence="5 6" key="1">
    <citation type="submission" date="2020-09" db="EMBL/GenBank/DDBJ databases">
        <title>Roseomonas.</title>
        <authorList>
            <person name="Zhu W."/>
        </authorList>
    </citation>
    <scope>NUCLEOTIDE SEQUENCE [LARGE SCALE GENOMIC DNA]</scope>
    <source>
        <strain evidence="5 6">573</strain>
    </source>
</reference>
<evidence type="ECO:0000256" key="3">
    <source>
        <dbReference type="ARBA" id="ARBA00022801"/>
    </source>
</evidence>
<protein>
    <submittedName>
        <fullName evidence="5">Epoxide hydrolase</fullName>
    </submittedName>
</protein>
<comment type="similarity">
    <text evidence="1">Belongs to the peptidase S33 family.</text>
</comment>
<accession>A0ABS3KK87</accession>
<feature type="domain" description="Epoxide hydrolase N-terminal" evidence="4">
    <location>
        <begin position="4"/>
        <end position="108"/>
    </location>
</feature>
<evidence type="ECO:0000256" key="2">
    <source>
        <dbReference type="ARBA" id="ARBA00022797"/>
    </source>
</evidence>
<dbReference type="SUPFAM" id="SSF53474">
    <property type="entry name" value="alpha/beta-Hydrolases"/>
    <property type="match status" value="1"/>
</dbReference>
<dbReference type="Proteomes" id="UP001518989">
    <property type="component" value="Unassembled WGS sequence"/>
</dbReference>
<proteinExistence type="inferred from homology"/>
<dbReference type="InterPro" id="IPR010497">
    <property type="entry name" value="Epoxide_hydro_N"/>
</dbReference>
<dbReference type="RefSeq" id="WP_207415261.1">
    <property type="nucleotide sequence ID" value="NZ_CP061179.1"/>
</dbReference>
<dbReference type="PRINTS" id="PR00412">
    <property type="entry name" value="EPOXHYDRLASE"/>
</dbReference>
<keyword evidence="2" id="KW-0058">Aromatic hydrocarbons catabolism</keyword>
<evidence type="ECO:0000259" key="4">
    <source>
        <dbReference type="Pfam" id="PF06441"/>
    </source>
</evidence>
<dbReference type="PANTHER" id="PTHR21661:SF35">
    <property type="entry name" value="EPOXIDE HYDROLASE"/>
    <property type="match status" value="1"/>
</dbReference>
<comment type="caution">
    <text evidence="5">The sequence shown here is derived from an EMBL/GenBank/DDBJ whole genome shotgun (WGS) entry which is preliminary data.</text>
</comment>